<organism evidence="1 2">
    <name type="scientific">Hyalangium rubrum</name>
    <dbReference type="NCBI Taxonomy" id="3103134"/>
    <lineage>
        <taxon>Bacteria</taxon>
        <taxon>Pseudomonadati</taxon>
        <taxon>Myxococcota</taxon>
        <taxon>Myxococcia</taxon>
        <taxon>Myxococcales</taxon>
        <taxon>Cystobacterineae</taxon>
        <taxon>Archangiaceae</taxon>
        <taxon>Hyalangium</taxon>
    </lineage>
</organism>
<dbReference type="Proteomes" id="UP001291309">
    <property type="component" value="Unassembled WGS sequence"/>
</dbReference>
<protein>
    <submittedName>
        <fullName evidence="1">AHH domain-containing protein</fullName>
    </submittedName>
</protein>
<dbReference type="InterPro" id="IPR032871">
    <property type="entry name" value="AHH_dom_containing"/>
</dbReference>
<evidence type="ECO:0000313" key="2">
    <source>
        <dbReference type="Proteomes" id="UP001291309"/>
    </source>
</evidence>
<dbReference type="Pfam" id="PF14412">
    <property type="entry name" value="AHH"/>
    <property type="match status" value="1"/>
</dbReference>
<dbReference type="RefSeq" id="WP_321549633.1">
    <property type="nucleotide sequence ID" value="NZ_JAXIVS010000012.1"/>
</dbReference>
<comment type="caution">
    <text evidence="1">The sequence shown here is derived from an EMBL/GenBank/DDBJ whole genome shotgun (WGS) entry which is preliminary data.</text>
</comment>
<evidence type="ECO:0000313" key="1">
    <source>
        <dbReference type="EMBL" id="MDY7230923.1"/>
    </source>
</evidence>
<dbReference type="EMBL" id="JAXIVS010000012">
    <property type="protein sequence ID" value="MDY7230923.1"/>
    <property type="molecule type" value="Genomic_DNA"/>
</dbReference>
<gene>
    <name evidence="1" type="ORF">SYV04_31325</name>
</gene>
<proteinExistence type="predicted"/>
<sequence length="228" mass="26189">MSSKRHIFAELPENKGIWVYKQDDSQTDYRKNGHKATLGEPGRCTRYRTPKRILSTLKQKGRNVHTCLEPITKHSPQHIERYYFDYVALYIRGKLLGQAIPNFLKGGSPYANEAHHLIPQAKYLALFAPREAAMLKRVDYNVHNGRNIIFLPKHKGDCGFHNLPYHSGPHEQYSTRVESSAHELSQKLRELADEACAEEELLNIKKLLMALQEEFWTLLSNAGPIAIK</sequence>
<reference evidence="1 2" key="1">
    <citation type="submission" date="2023-12" db="EMBL/GenBank/DDBJ databases">
        <title>the genome sequence of Hyalangium sp. s54d21.</title>
        <authorList>
            <person name="Zhang X."/>
        </authorList>
    </citation>
    <scope>NUCLEOTIDE SEQUENCE [LARGE SCALE GENOMIC DNA]</scope>
    <source>
        <strain evidence="2">s54d21</strain>
    </source>
</reference>
<accession>A0ABU5HDM5</accession>
<name>A0ABU5HDM5_9BACT</name>
<keyword evidence="2" id="KW-1185">Reference proteome</keyword>